<dbReference type="GO" id="GO:0035091">
    <property type="term" value="F:phosphatidylinositol binding"/>
    <property type="evidence" value="ECO:0007669"/>
    <property type="project" value="InterPro"/>
</dbReference>
<dbReference type="PANTHER" id="PTHR12431">
    <property type="entry name" value="SORTING NEXIN 17 AND 27"/>
    <property type="match status" value="1"/>
</dbReference>
<name>A0A914XAT4_9BILA</name>
<dbReference type="SUPFAM" id="SSF47031">
    <property type="entry name" value="Second domain of FERM"/>
    <property type="match status" value="1"/>
</dbReference>
<dbReference type="Pfam" id="PF18116">
    <property type="entry name" value="SNX17_FERM_C"/>
    <property type="match status" value="1"/>
</dbReference>
<dbReference type="PROSITE" id="PS50195">
    <property type="entry name" value="PX"/>
    <property type="match status" value="1"/>
</dbReference>
<dbReference type="Gene3D" id="3.10.20.90">
    <property type="entry name" value="Phosphatidylinositol 3-kinase Catalytic Subunit, Chain A, domain 1"/>
    <property type="match status" value="1"/>
</dbReference>
<dbReference type="SUPFAM" id="SSF64268">
    <property type="entry name" value="PX domain"/>
    <property type="match status" value="1"/>
</dbReference>
<dbReference type="Pfam" id="PF21273">
    <property type="entry name" value="SNX17-27-31_F1_FERM"/>
    <property type="match status" value="1"/>
</dbReference>
<evidence type="ECO:0000256" key="1">
    <source>
        <dbReference type="ARBA" id="ARBA00010883"/>
    </source>
</evidence>
<dbReference type="InterPro" id="IPR036871">
    <property type="entry name" value="PX_dom_sf"/>
</dbReference>
<dbReference type="InterPro" id="IPR040842">
    <property type="entry name" value="SNX17/31_FERM"/>
</dbReference>
<evidence type="ECO:0000313" key="6">
    <source>
        <dbReference type="Proteomes" id="UP000887566"/>
    </source>
</evidence>
<comment type="similarity">
    <text evidence="1">Belongs to the sorting nexin family.</text>
</comment>
<dbReference type="InterPro" id="IPR011993">
    <property type="entry name" value="PH-like_dom_sf"/>
</dbReference>
<dbReference type="Gene3D" id="3.30.1520.10">
    <property type="entry name" value="Phox-like domain"/>
    <property type="match status" value="1"/>
</dbReference>
<dbReference type="GO" id="GO:0032456">
    <property type="term" value="P:endocytic recycling"/>
    <property type="evidence" value="ECO:0007669"/>
    <property type="project" value="TreeGrafter"/>
</dbReference>
<evidence type="ECO:0000313" key="7">
    <source>
        <dbReference type="WBParaSite" id="PSAMB.scaffold7568size7437.g30253.t1"/>
    </source>
</evidence>
<dbReference type="Gene3D" id="2.30.29.30">
    <property type="entry name" value="Pleckstrin-homology domain (PH domain)/Phosphotyrosine-binding domain (PTB)"/>
    <property type="match status" value="1"/>
</dbReference>
<proteinExistence type="inferred from homology"/>
<feature type="domain" description="PX" evidence="5">
    <location>
        <begin position="1"/>
        <end position="112"/>
    </location>
</feature>
<dbReference type="InterPro" id="IPR001683">
    <property type="entry name" value="PX_dom"/>
</dbReference>
<dbReference type="GO" id="GO:0005769">
    <property type="term" value="C:early endosome"/>
    <property type="evidence" value="ECO:0007669"/>
    <property type="project" value="TreeGrafter"/>
</dbReference>
<evidence type="ECO:0000256" key="2">
    <source>
        <dbReference type="ARBA" id="ARBA00022448"/>
    </source>
</evidence>
<dbReference type="SMART" id="SM00312">
    <property type="entry name" value="PX"/>
    <property type="match status" value="1"/>
</dbReference>
<dbReference type="PROSITE" id="PS50057">
    <property type="entry name" value="FERM_3"/>
    <property type="match status" value="1"/>
</dbReference>
<dbReference type="AlphaFoldDB" id="A0A914XAT4"/>
<feature type="domain" description="FERM" evidence="4">
    <location>
        <begin position="120"/>
        <end position="341"/>
    </location>
</feature>
<dbReference type="InterPro" id="IPR048767">
    <property type="entry name" value="SNX17-31_FERM_F2"/>
</dbReference>
<keyword evidence="6" id="KW-1185">Reference proteome</keyword>
<dbReference type="Gene3D" id="1.20.80.60">
    <property type="match status" value="1"/>
</dbReference>
<dbReference type="InterPro" id="IPR048763">
    <property type="entry name" value="SNX17-31_FERM_F1"/>
</dbReference>
<accession>A0A914XAT4</accession>
<evidence type="ECO:0000259" key="4">
    <source>
        <dbReference type="PROSITE" id="PS50057"/>
    </source>
</evidence>
<organism evidence="6 7">
    <name type="scientific">Plectus sambesii</name>
    <dbReference type="NCBI Taxonomy" id="2011161"/>
    <lineage>
        <taxon>Eukaryota</taxon>
        <taxon>Metazoa</taxon>
        <taxon>Ecdysozoa</taxon>
        <taxon>Nematoda</taxon>
        <taxon>Chromadorea</taxon>
        <taxon>Plectida</taxon>
        <taxon>Plectina</taxon>
        <taxon>Plectoidea</taxon>
        <taxon>Plectidae</taxon>
        <taxon>Plectus</taxon>
    </lineage>
</organism>
<dbReference type="WBParaSite" id="PSAMB.scaffold7568size7437.g30253.t1">
    <property type="protein sequence ID" value="PSAMB.scaffold7568size7437.g30253.t1"/>
    <property type="gene ID" value="PSAMB.scaffold7568size7437.g30253"/>
</dbReference>
<dbReference type="InterPro" id="IPR000299">
    <property type="entry name" value="FERM_domain"/>
</dbReference>
<keyword evidence="2" id="KW-0813">Transport</keyword>
<protein>
    <submittedName>
        <fullName evidence="7">PX domain-containing protein</fullName>
    </submittedName>
</protein>
<keyword evidence="3" id="KW-0653">Protein transport</keyword>
<dbReference type="Proteomes" id="UP000887566">
    <property type="component" value="Unplaced"/>
</dbReference>
<reference evidence="7" key="1">
    <citation type="submission" date="2022-11" db="UniProtKB">
        <authorList>
            <consortium name="WormBaseParasite"/>
        </authorList>
    </citation>
    <scope>IDENTIFICATION</scope>
</reference>
<dbReference type="GO" id="GO:0006886">
    <property type="term" value="P:intracellular protein transport"/>
    <property type="evidence" value="ECO:0007669"/>
    <property type="project" value="TreeGrafter"/>
</dbReference>
<evidence type="ECO:0000259" key="5">
    <source>
        <dbReference type="PROSITE" id="PS50195"/>
    </source>
</evidence>
<dbReference type="InterPro" id="IPR035963">
    <property type="entry name" value="FERM_2"/>
</dbReference>
<dbReference type="Pfam" id="PF00787">
    <property type="entry name" value="PX"/>
    <property type="match status" value="1"/>
</dbReference>
<sequence>MIHVTIPDTKSLVEADGTRKYDAFNIHLNGAFHASIRYSHLRRLHDALKQEFNGRLLTPDFPGKKLKKHLDAKALAERRLALMRYLQAVVQNSFTSRHRITEKFFLDAQVESFRPSSSNISVDVYMCDGTKQTVRCSVENPTSAVLELFCRAVGIAPENIMFFGLFLAKNNAQGKGVLVERWLKNYESPYISLQLANLKAMDGVFHKLIVRKIIWDTKIEDDLLADPGAVNLLFTQAVADITNGNFVVPADTLQRLRSLQLAHSWKDYLRLCHLQNSYGYEVLEPCVADYPSPDNRCDLRVGRRQIVLSYTDPKTGEPVESAFRATRIRVWKIVNQVRKSF</sequence>
<evidence type="ECO:0000256" key="3">
    <source>
        <dbReference type="ARBA" id="ARBA00022927"/>
    </source>
</evidence>
<dbReference type="Pfam" id="PF21271">
    <property type="entry name" value="SNX17-31_F2_FERM"/>
    <property type="match status" value="1"/>
</dbReference>
<dbReference type="PANTHER" id="PTHR12431:SF14">
    <property type="entry name" value="LD15323P"/>
    <property type="match status" value="1"/>
</dbReference>